<geneLocation type="plasmid" evidence="3 4">
    <name>pPP1</name>
</geneLocation>
<feature type="transmembrane region" description="Helical" evidence="1">
    <location>
        <begin position="12"/>
        <end position="30"/>
    </location>
</feature>
<dbReference type="Pfam" id="PF06580">
    <property type="entry name" value="His_kinase"/>
    <property type="match status" value="1"/>
</dbReference>
<evidence type="ECO:0000313" key="3">
    <source>
        <dbReference type="EMBL" id="BDD00443.1"/>
    </source>
</evidence>
<dbReference type="PANTHER" id="PTHR34220">
    <property type="entry name" value="SENSOR HISTIDINE KINASE YPDA"/>
    <property type="match status" value="1"/>
</dbReference>
<keyword evidence="4" id="KW-1185">Reference proteome</keyword>
<dbReference type="RefSeq" id="WP_338398320.1">
    <property type="nucleotide sequence ID" value="NZ_AP025293.1"/>
</dbReference>
<dbReference type="InterPro" id="IPR050640">
    <property type="entry name" value="Bact_2-comp_sensor_kinase"/>
</dbReference>
<dbReference type="GO" id="GO:0016301">
    <property type="term" value="F:kinase activity"/>
    <property type="evidence" value="ECO:0007669"/>
    <property type="project" value="UniProtKB-KW"/>
</dbReference>
<sequence length="343" mass="39249">MYIIYRKKSSALFLSFVVSVMVTLLVFPTVDDSFTLANALTNWITYVYLLYFNFTVYISLKIDTFGNSIMPWETFQHRRTVIELGAIFVLTLIFFYITNICVGLMYNFENPFAFKQKSLLVGGLSSLILIFLMGFLISQDFLYNWQKSQQDVKELKQQKLEADYRVLQGQMNPHFLFNSLNVLVSEIDHDPAQAKIFALNLASVYRYVLQAKDKTVVTLAKEWEAGKSFLDLHQVRLGDGLIVEVDQQQGAALKKQLPPLSLHSLFENCIKHNIATLRKPLTIRVQITDELVVVSNNVQKSQKLPSFGIGLESIRNTYKLLKVEEPVLVEATETHFSVTLPLI</sequence>
<evidence type="ECO:0000313" key="4">
    <source>
        <dbReference type="Proteomes" id="UP001354989"/>
    </source>
</evidence>
<reference evidence="3 4" key="1">
    <citation type="submission" date="2021-12" db="EMBL/GenBank/DDBJ databases">
        <title>Genome sequencing of bacteria with rrn-lacking chromosome and rrn-plasmid.</title>
        <authorList>
            <person name="Anda M."/>
            <person name="Iwasaki W."/>
        </authorList>
    </citation>
    <scope>NUCLEOTIDE SEQUENCE [LARGE SCALE GENOMIC DNA]</scope>
    <source>
        <strain evidence="3 4">NBRC 101262</strain>
        <plasmid evidence="3 4">pPP1</plasmid>
    </source>
</reference>
<accession>A0ABM7VHJ0</accession>
<name>A0ABM7VHJ0_9BACT</name>
<feature type="transmembrane region" description="Helical" evidence="1">
    <location>
        <begin position="118"/>
        <end position="137"/>
    </location>
</feature>
<proteinExistence type="predicted"/>
<dbReference type="InterPro" id="IPR010559">
    <property type="entry name" value="Sig_transdc_His_kin_internal"/>
</dbReference>
<protein>
    <submittedName>
        <fullName evidence="3">Histidine kinase</fullName>
    </submittedName>
</protein>
<evidence type="ECO:0000256" key="1">
    <source>
        <dbReference type="SAM" id="Phobius"/>
    </source>
</evidence>
<keyword evidence="3" id="KW-0808">Transferase</keyword>
<feature type="transmembrane region" description="Helical" evidence="1">
    <location>
        <begin position="42"/>
        <end position="60"/>
    </location>
</feature>
<feature type="domain" description="Signal transduction histidine kinase internal region" evidence="2">
    <location>
        <begin position="163"/>
        <end position="240"/>
    </location>
</feature>
<keyword evidence="1" id="KW-0472">Membrane</keyword>
<evidence type="ECO:0000259" key="2">
    <source>
        <dbReference type="Pfam" id="PF06580"/>
    </source>
</evidence>
<keyword evidence="3" id="KW-0614">Plasmid</keyword>
<gene>
    <name evidence="3" type="ORF">PEPS_27230</name>
</gene>
<organism evidence="3 4">
    <name type="scientific">Persicobacter psychrovividus</name>
    <dbReference type="NCBI Taxonomy" id="387638"/>
    <lineage>
        <taxon>Bacteria</taxon>
        <taxon>Pseudomonadati</taxon>
        <taxon>Bacteroidota</taxon>
        <taxon>Cytophagia</taxon>
        <taxon>Cytophagales</taxon>
        <taxon>Persicobacteraceae</taxon>
        <taxon>Persicobacter</taxon>
    </lineage>
</organism>
<keyword evidence="3" id="KW-0418">Kinase</keyword>
<keyword evidence="1" id="KW-0812">Transmembrane</keyword>
<keyword evidence="1" id="KW-1133">Transmembrane helix</keyword>
<dbReference type="EMBL" id="AP025293">
    <property type="protein sequence ID" value="BDD00443.1"/>
    <property type="molecule type" value="Genomic_DNA"/>
</dbReference>
<feature type="transmembrane region" description="Helical" evidence="1">
    <location>
        <begin position="81"/>
        <end position="106"/>
    </location>
</feature>
<dbReference type="PANTHER" id="PTHR34220:SF7">
    <property type="entry name" value="SENSOR HISTIDINE KINASE YPDA"/>
    <property type="match status" value="1"/>
</dbReference>
<dbReference type="Proteomes" id="UP001354989">
    <property type="component" value="Plasmid pPP1"/>
</dbReference>